<dbReference type="Gene3D" id="4.10.280.10">
    <property type="entry name" value="Helix-loop-helix DNA-binding domain"/>
    <property type="match status" value="1"/>
</dbReference>
<gene>
    <name evidence="5" type="ORF">E1301_Tti000181</name>
</gene>
<dbReference type="GO" id="GO:0045944">
    <property type="term" value="P:positive regulation of transcription by RNA polymerase II"/>
    <property type="evidence" value="ECO:0007669"/>
    <property type="project" value="TreeGrafter"/>
</dbReference>
<dbReference type="AlphaFoldDB" id="A0A5A9N4P5"/>
<reference evidence="5 6" key="1">
    <citation type="journal article" date="2019" name="Mol. Ecol. Resour.">
        <title>Chromosome-level genome assembly of Triplophysa tibetana, a fish adapted to the harsh high-altitude environment of the Tibetan Plateau.</title>
        <authorList>
            <person name="Yang X."/>
            <person name="Liu H."/>
            <person name="Ma Z."/>
            <person name="Zou Y."/>
            <person name="Zou M."/>
            <person name="Mao Y."/>
            <person name="Li X."/>
            <person name="Wang H."/>
            <person name="Chen T."/>
            <person name="Wang W."/>
            <person name="Yang R."/>
        </authorList>
    </citation>
    <scope>NUCLEOTIDE SEQUENCE [LARGE SCALE GENOMIC DNA]</scope>
    <source>
        <strain evidence="5">TTIB1903HZAU</strain>
        <tissue evidence="5">Muscle</tissue>
    </source>
</reference>
<dbReference type="Pfam" id="PF00010">
    <property type="entry name" value="HLH"/>
    <property type="match status" value="1"/>
</dbReference>
<dbReference type="InterPro" id="IPR036638">
    <property type="entry name" value="HLH_DNA-bd_sf"/>
</dbReference>
<dbReference type="InterPro" id="IPR050359">
    <property type="entry name" value="bHLH_transcription_factors"/>
</dbReference>
<evidence type="ECO:0000313" key="5">
    <source>
        <dbReference type="EMBL" id="KAA0704178.1"/>
    </source>
</evidence>
<dbReference type="SMART" id="SM00353">
    <property type="entry name" value="HLH"/>
    <property type="match status" value="1"/>
</dbReference>
<dbReference type="GO" id="GO:0003700">
    <property type="term" value="F:DNA-binding transcription factor activity"/>
    <property type="evidence" value="ECO:0007669"/>
    <property type="project" value="TreeGrafter"/>
</dbReference>
<feature type="compositionally biased region" description="Basic residues" evidence="3">
    <location>
        <begin position="48"/>
        <end position="61"/>
    </location>
</feature>
<dbReference type="GO" id="GO:0005634">
    <property type="term" value="C:nucleus"/>
    <property type="evidence" value="ECO:0007669"/>
    <property type="project" value="TreeGrafter"/>
</dbReference>
<sequence length="277" mass="30957">MASRGSFTSSEFSEEELEVSLQEPEDLDSSPSCCYPSSNLSEPEERPSKKRNRPVRSKARRVAANVRERKRILDYNQAFNALRLALQHDLSGKRLSKIATLQRAINRISALSVYLTNNPPADVMKPCSHVECQPSGVWSETEPSPPFRLETQNFLSRHPPLAHHIQTPLHRLSSEQHVFMDTQRHTGPACPPSPHYPCFSLDGQLYPNGHCRTPPSDTVSLPRYGRMSDAGGYQAGIWGSCGPSYVDSFGEPLQTLPVPWQMSYLQDAGPQNCQNTL</sequence>
<keyword evidence="1" id="KW-0805">Transcription regulation</keyword>
<dbReference type="PANTHER" id="PTHR19290">
    <property type="entry name" value="BASIC HELIX-LOOP-HELIX PROTEIN NEUROGENIN-RELATED"/>
    <property type="match status" value="1"/>
</dbReference>
<dbReference type="PROSITE" id="PS50888">
    <property type="entry name" value="BHLH"/>
    <property type="match status" value="1"/>
</dbReference>
<dbReference type="GO" id="GO:0046983">
    <property type="term" value="F:protein dimerization activity"/>
    <property type="evidence" value="ECO:0007669"/>
    <property type="project" value="InterPro"/>
</dbReference>
<organism evidence="5 6">
    <name type="scientific">Triplophysa tibetana</name>
    <dbReference type="NCBI Taxonomy" id="1572043"/>
    <lineage>
        <taxon>Eukaryota</taxon>
        <taxon>Metazoa</taxon>
        <taxon>Chordata</taxon>
        <taxon>Craniata</taxon>
        <taxon>Vertebrata</taxon>
        <taxon>Euteleostomi</taxon>
        <taxon>Actinopterygii</taxon>
        <taxon>Neopterygii</taxon>
        <taxon>Teleostei</taxon>
        <taxon>Ostariophysi</taxon>
        <taxon>Cypriniformes</taxon>
        <taxon>Nemacheilidae</taxon>
        <taxon>Triplophysa</taxon>
    </lineage>
</organism>
<keyword evidence="2" id="KW-0804">Transcription</keyword>
<dbReference type="EMBL" id="SOYY01000023">
    <property type="protein sequence ID" value="KAA0704178.1"/>
    <property type="molecule type" value="Genomic_DNA"/>
</dbReference>
<dbReference type="Proteomes" id="UP000324632">
    <property type="component" value="Chromosome 23"/>
</dbReference>
<name>A0A5A9N4P5_9TELE</name>
<evidence type="ECO:0000256" key="1">
    <source>
        <dbReference type="ARBA" id="ARBA00023015"/>
    </source>
</evidence>
<feature type="compositionally biased region" description="Polar residues" evidence="3">
    <location>
        <begin position="29"/>
        <end position="41"/>
    </location>
</feature>
<evidence type="ECO:0000256" key="3">
    <source>
        <dbReference type="SAM" id="MobiDB-lite"/>
    </source>
</evidence>
<proteinExistence type="predicted"/>
<evidence type="ECO:0000256" key="2">
    <source>
        <dbReference type="ARBA" id="ARBA00023163"/>
    </source>
</evidence>
<evidence type="ECO:0000259" key="4">
    <source>
        <dbReference type="PROSITE" id="PS50888"/>
    </source>
</evidence>
<dbReference type="InterPro" id="IPR011598">
    <property type="entry name" value="bHLH_dom"/>
</dbReference>
<feature type="region of interest" description="Disordered" evidence="3">
    <location>
        <begin position="1"/>
        <end position="63"/>
    </location>
</feature>
<dbReference type="OrthoDB" id="6241467at2759"/>
<feature type="compositionally biased region" description="Low complexity" evidence="3">
    <location>
        <begin position="1"/>
        <end position="11"/>
    </location>
</feature>
<dbReference type="SUPFAM" id="SSF47459">
    <property type="entry name" value="HLH, helix-loop-helix DNA-binding domain"/>
    <property type="match status" value="1"/>
</dbReference>
<dbReference type="GO" id="GO:0007423">
    <property type="term" value="P:sensory organ development"/>
    <property type="evidence" value="ECO:0007669"/>
    <property type="project" value="TreeGrafter"/>
</dbReference>
<keyword evidence="6" id="KW-1185">Reference proteome</keyword>
<dbReference type="GO" id="GO:0070888">
    <property type="term" value="F:E-box binding"/>
    <property type="evidence" value="ECO:0007669"/>
    <property type="project" value="TreeGrafter"/>
</dbReference>
<protein>
    <submittedName>
        <fullName evidence="5">Class A basic helix-loop-helix protein 9</fullName>
    </submittedName>
</protein>
<dbReference type="GO" id="GO:0061564">
    <property type="term" value="P:axon development"/>
    <property type="evidence" value="ECO:0007669"/>
    <property type="project" value="TreeGrafter"/>
</dbReference>
<feature type="domain" description="BHLH" evidence="4">
    <location>
        <begin position="59"/>
        <end position="111"/>
    </location>
</feature>
<dbReference type="CDD" id="cd18912">
    <property type="entry name" value="bHLH_TS_bHLHa9"/>
    <property type="match status" value="1"/>
</dbReference>
<comment type="caution">
    <text evidence="5">The sequence shown here is derived from an EMBL/GenBank/DDBJ whole genome shotgun (WGS) entry which is preliminary data.</text>
</comment>
<feature type="compositionally biased region" description="Acidic residues" evidence="3">
    <location>
        <begin position="12"/>
        <end position="28"/>
    </location>
</feature>
<evidence type="ECO:0000313" key="6">
    <source>
        <dbReference type="Proteomes" id="UP000324632"/>
    </source>
</evidence>
<accession>A0A5A9N4P5</accession>